<gene>
    <name evidence="8" type="ORF">GPECTOR_95g695</name>
</gene>
<feature type="compositionally biased region" description="Low complexity" evidence="6">
    <location>
        <begin position="61"/>
        <end position="73"/>
    </location>
</feature>
<evidence type="ECO:0000256" key="6">
    <source>
        <dbReference type="SAM" id="MobiDB-lite"/>
    </source>
</evidence>
<evidence type="ECO:0000313" key="9">
    <source>
        <dbReference type="Proteomes" id="UP000075714"/>
    </source>
</evidence>
<keyword evidence="3" id="KW-0418">Kinase</keyword>
<evidence type="ECO:0000256" key="5">
    <source>
        <dbReference type="PROSITE-ProRule" id="PRU10141"/>
    </source>
</evidence>
<dbReference type="InterPro" id="IPR011009">
    <property type="entry name" value="Kinase-like_dom_sf"/>
</dbReference>
<dbReference type="InterPro" id="IPR051681">
    <property type="entry name" value="Ser/Thr_Kinases-Pseudokinases"/>
</dbReference>
<dbReference type="OrthoDB" id="310217at2759"/>
<dbReference type="STRING" id="33097.A0A150G0A4"/>
<feature type="region of interest" description="Disordered" evidence="6">
    <location>
        <begin position="130"/>
        <end position="162"/>
    </location>
</feature>
<dbReference type="SUPFAM" id="SSF56112">
    <property type="entry name" value="Protein kinase-like (PK-like)"/>
    <property type="match status" value="1"/>
</dbReference>
<keyword evidence="9" id="KW-1185">Reference proteome</keyword>
<protein>
    <recommendedName>
        <fullName evidence="7">Protein kinase domain-containing protein</fullName>
    </recommendedName>
</protein>
<feature type="region of interest" description="Disordered" evidence="6">
    <location>
        <begin position="219"/>
        <end position="242"/>
    </location>
</feature>
<dbReference type="PANTHER" id="PTHR44329:SF214">
    <property type="entry name" value="PROTEIN KINASE DOMAIN-CONTAINING PROTEIN"/>
    <property type="match status" value="1"/>
</dbReference>
<dbReference type="GO" id="GO:0004674">
    <property type="term" value="F:protein serine/threonine kinase activity"/>
    <property type="evidence" value="ECO:0007669"/>
    <property type="project" value="TreeGrafter"/>
</dbReference>
<dbReference type="EMBL" id="LSYV01000096">
    <property type="protein sequence ID" value="KXZ43306.1"/>
    <property type="molecule type" value="Genomic_DNA"/>
</dbReference>
<organism evidence="8 9">
    <name type="scientific">Gonium pectorale</name>
    <name type="common">Green alga</name>
    <dbReference type="NCBI Taxonomy" id="33097"/>
    <lineage>
        <taxon>Eukaryota</taxon>
        <taxon>Viridiplantae</taxon>
        <taxon>Chlorophyta</taxon>
        <taxon>core chlorophytes</taxon>
        <taxon>Chlorophyceae</taxon>
        <taxon>CS clade</taxon>
        <taxon>Chlamydomonadales</taxon>
        <taxon>Volvocaceae</taxon>
        <taxon>Gonium</taxon>
    </lineage>
</organism>
<evidence type="ECO:0000256" key="2">
    <source>
        <dbReference type="ARBA" id="ARBA00022741"/>
    </source>
</evidence>
<dbReference type="InterPro" id="IPR017441">
    <property type="entry name" value="Protein_kinase_ATP_BS"/>
</dbReference>
<dbReference type="PROSITE" id="PS00107">
    <property type="entry name" value="PROTEIN_KINASE_ATP"/>
    <property type="match status" value="1"/>
</dbReference>
<keyword evidence="4 5" id="KW-0067">ATP-binding</keyword>
<evidence type="ECO:0000256" key="4">
    <source>
        <dbReference type="ARBA" id="ARBA00022840"/>
    </source>
</evidence>
<accession>A0A150G0A4</accession>
<name>A0A150G0A4_GONPE</name>
<feature type="compositionally biased region" description="Gly residues" evidence="6">
    <location>
        <begin position="728"/>
        <end position="746"/>
    </location>
</feature>
<dbReference type="InterPro" id="IPR000719">
    <property type="entry name" value="Prot_kinase_dom"/>
</dbReference>
<sequence>MVFIALSESDGAGGAADRAACGDVDGRDCCTAARADRKLEGDSDRHDRPAAAHSSFRQAPYGQQQQQQRNYRQQQEEGEMAVVSPLTPRRSSLELRARLRWAATAGPLPHDPWTARRGAVTGTQVEGLASDPTLHFEPKPLPPSAAPGERDAAGGAAATAGGGAAGATAAAAAAEVTLFADAPVLGRGASGRVYEGLYRGARVAVKVMYDATDPWGGWAGREGGPSPSQPRSACGGGGAGECVEGGDESSELQCQLRQLVAEVAVLGRCDHPNVVRLLAVCLTPPRLCLVMERCETSLERVLHIAIQICQGLQYLHPTIVHRDLKPANVLINGAETELPVAKLADFGLSRISAVTLATLHPEAGTPAYIAPECYDVSNYNVTHHANNSVAAVAYRVALLGERLPLGQLPGRRCPPRLRALIQQCWEADPMRRPAAAEAVKELQLLQLELGMARGRRVPAAAGGGSRSSHGGGPHDLRGGPDPCAACANPLAQDGPPAAGAAGAAPQRGRPKAQSEALARGVARPAVGRTHSRHAQPPQAACVPPPDDGSGDSAVAPAGQTPVSPAWPAPLWRLPQPQTAGEQEADGQAGAGAEAGQRGATAAAAGTCQPPLPQPRFGHLPSSPDTGASGINRSNSSGDDGSQCGNGVPPYRYGDGILPCNGVMPFADLLPPALGPAAVAAAVTGRVPLPLPLPLGHTSSELLSESGLAAQLRDVVLEISANLGPDSGLDGGGPNGGPGGGAEPDAA</sequence>
<comment type="caution">
    <text evidence="8">The sequence shown here is derived from an EMBL/GenBank/DDBJ whole genome shotgun (WGS) entry which is preliminary data.</text>
</comment>
<reference evidence="9" key="1">
    <citation type="journal article" date="2016" name="Nat. Commun.">
        <title>The Gonium pectorale genome demonstrates co-option of cell cycle regulation during the evolution of multicellularity.</title>
        <authorList>
            <person name="Hanschen E.R."/>
            <person name="Marriage T.N."/>
            <person name="Ferris P.J."/>
            <person name="Hamaji T."/>
            <person name="Toyoda A."/>
            <person name="Fujiyama A."/>
            <person name="Neme R."/>
            <person name="Noguchi H."/>
            <person name="Minakuchi Y."/>
            <person name="Suzuki M."/>
            <person name="Kawai-Toyooka H."/>
            <person name="Smith D.R."/>
            <person name="Sparks H."/>
            <person name="Anderson J."/>
            <person name="Bakaric R."/>
            <person name="Luria V."/>
            <person name="Karger A."/>
            <person name="Kirschner M.W."/>
            <person name="Durand P.M."/>
            <person name="Michod R.E."/>
            <person name="Nozaki H."/>
            <person name="Olson B.J."/>
        </authorList>
    </citation>
    <scope>NUCLEOTIDE SEQUENCE [LARGE SCALE GENOMIC DNA]</scope>
    <source>
        <strain evidence="9">NIES-2863</strain>
    </source>
</reference>
<feature type="binding site" evidence="5">
    <location>
        <position position="206"/>
    </location>
    <ligand>
        <name>ATP</name>
        <dbReference type="ChEBI" id="CHEBI:30616"/>
    </ligand>
</feature>
<feature type="compositionally biased region" description="Low complexity" evidence="6">
    <location>
        <begin position="578"/>
        <end position="606"/>
    </location>
</feature>
<evidence type="ECO:0000256" key="1">
    <source>
        <dbReference type="ARBA" id="ARBA00022679"/>
    </source>
</evidence>
<evidence type="ECO:0000313" key="8">
    <source>
        <dbReference type="EMBL" id="KXZ43306.1"/>
    </source>
</evidence>
<dbReference type="Proteomes" id="UP000075714">
    <property type="component" value="Unassembled WGS sequence"/>
</dbReference>
<feature type="domain" description="Protein kinase" evidence="7">
    <location>
        <begin position="179"/>
        <end position="445"/>
    </location>
</feature>
<keyword evidence="2 5" id="KW-0547">Nucleotide-binding</keyword>
<dbReference type="Pfam" id="PF00069">
    <property type="entry name" value="Pkinase"/>
    <property type="match status" value="1"/>
</dbReference>
<feature type="compositionally biased region" description="Gly residues" evidence="6">
    <location>
        <begin position="461"/>
        <end position="471"/>
    </location>
</feature>
<dbReference type="PROSITE" id="PS50011">
    <property type="entry name" value="PROTEIN_KINASE_DOM"/>
    <property type="match status" value="1"/>
</dbReference>
<feature type="region of interest" description="Disordered" evidence="6">
    <location>
        <begin position="721"/>
        <end position="746"/>
    </location>
</feature>
<feature type="compositionally biased region" description="Basic and acidic residues" evidence="6">
    <location>
        <begin position="35"/>
        <end position="50"/>
    </location>
</feature>
<dbReference type="InterPro" id="IPR008271">
    <property type="entry name" value="Ser/Thr_kinase_AS"/>
</dbReference>
<proteinExistence type="predicted"/>
<dbReference type="PANTHER" id="PTHR44329">
    <property type="entry name" value="SERINE/THREONINE-PROTEIN KINASE TNNI3K-RELATED"/>
    <property type="match status" value="1"/>
</dbReference>
<feature type="region of interest" description="Disordered" evidence="6">
    <location>
        <begin position="456"/>
        <end position="646"/>
    </location>
</feature>
<dbReference type="PROSITE" id="PS00108">
    <property type="entry name" value="PROTEIN_KINASE_ST"/>
    <property type="match status" value="1"/>
</dbReference>
<dbReference type="Gene3D" id="1.10.510.10">
    <property type="entry name" value="Transferase(Phosphotransferase) domain 1"/>
    <property type="match status" value="1"/>
</dbReference>
<evidence type="ECO:0000256" key="3">
    <source>
        <dbReference type="ARBA" id="ARBA00022777"/>
    </source>
</evidence>
<dbReference type="GO" id="GO:0005524">
    <property type="term" value="F:ATP binding"/>
    <property type="evidence" value="ECO:0007669"/>
    <property type="project" value="UniProtKB-UniRule"/>
</dbReference>
<evidence type="ECO:0000259" key="7">
    <source>
        <dbReference type="PROSITE" id="PS50011"/>
    </source>
</evidence>
<dbReference type="SMART" id="SM00220">
    <property type="entry name" value="S_TKc"/>
    <property type="match status" value="1"/>
</dbReference>
<feature type="region of interest" description="Disordered" evidence="6">
    <location>
        <begin position="35"/>
        <end position="89"/>
    </location>
</feature>
<dbReference type="Gene3D" id="3.30.200.20">
    <property type="entry name" value="Phosphorylase Kinase, domain 1"/>
    <property type="match status" value="1"/>
</dbReference>
<feature type="compositionally biased region" description="Polar residues" evidence="6">
    <location>
        <begin position="622"/>
        <end position="644"/>
    </location>
</feature>
<keyword evidence="1" id="KW-0808">Transferase</keyword>
<feature type="compositionally biased region" description="Low complexity" evidence="6">
    <location>
        <begin position="491"/>
        <end position="507"/>
    </location>
</feature>
<dbReference type="AlphaFoldDB" id="A0A150G0A4"/>